<dbReference type="RefSeq" id="WP_188648694.1">
    <property type="nucleotide sequence ID" value="NZ_BMHQ01000012.1"/>
</dbReference>
<sequence length="372" mass="40359">MSKHILVIGGGVIGLSAALECRHRGHEVTVLEAGTCGGQASGAAAGMLAPYAEAGEEPDALFRLCQLSLRRTADWVQKVEEESGISVGYRKNGSLQVVFHEADAFLLESKRRWLREAGAEAEVVSGNRLGQMEPGLGQGAVAALWCPEEAHVYSPDYVQALQSACRKAGVRIREQLGRLIWQGHQGDKRVKSPAGEAFEGDEVVLAAGAWSCEWEQSLGMAVPVHPIRGQICAYTGVDAPRHLVFTSQGYLVAKPNGTLVCGASEDVAGFDTRVTERGIRRLESWNKDVWPALQGEQPFHHWAGLRPATQDGFPLIGRLTRHPEVILATGHYRNGILMSPITAEIIADLVDEKSPALPLDSYHPERFAVTSY</sequence>
<evidence type="ECO:0000259" key="6">
    <source>
        <dbReference type="Pfam" id="PF01266"/>
    </source>
</evidence>
<comment type="caution">
    <text evidence="7">The sequence shown here is derived from an EMBL/GenBank/DDBJ whole genome shotgun (WGS) entry which is preliminary data.</text>
</comment>
<dbReference type="EMBL" id="BMHQ01000012">
    <property type="protein sequence ID" value="GGE25766.1"/>
    <property type="molecule type" value="Genomic_DNA"/>
</dbReference>
<dbReference type="InterPro" id="IPR006076">
    <property type="entry name" value="FAD-dep_OxRdtase"/>
</dbReference>
<evidence type="ECO:0000313" key="7">
    <source>
        <dbReference type="EMBL" id="GGE25766.1"/>
    </source>
</evidence>
<dbReference type="GO" id="GO:0043799">
    <property type="term" value="F:glycine oxidase activity"/>
    <property type="evidence" value="ECO:0007669"/>
    <property type="project" value="UniProtKB-EC"/>
</dbReference>
<dbReference type="SUPFAM" id="SSF54373">
    <property type="entry name" value="FAD-linked reductases, C-terminal domain"/>
    <property type="match status" value="1"/>
</dbReference>
<dbReference type="InterPro" id="IPR012727">
    <property type="entry name" value="Gly_oxidase_ThiO"/>
</dbReference>
<dbReference type="Proteomes" id="UP000625210">
    <property type="component" value="Unassembled WGS sequence"/>
</dbReference>
<dbReference type="InterPro" id="IPR036188">
    <property type="entry name" value="FAD/NAD-bd_sf"/>
</dbReference>
<dbReference type="NCBIfam" id="TIGR02352">
    <property type="entry name" value="thiamin_ThiO"/>
    <property type="match status" value="1"/>
</dbReference>
<dbReference type="EC" id="1.4.3.19" evidence="5"/>
<dbReference type="Pfam" id="PF01266">
    <property type="entry name" value="DAO"/>
    <property type="match status" value="1"/>
</dbReference>
<dbReference type="GO" id="GO:0005737">
    <property type="term" value="C:cytoplasm"/>
    <property type="evidence" value="ECO:0007669"/>
    <property type="project" value="TreeGrafter"/>
</dbReference>
<dbReference type="GO" id="GO:0009229">
    <property type="term" value="P:thiamine diphosphate biosynthetic process"/>
    <property type="evidence" value="ECO:0007669"/>
    <property type="project" value="UniProtKB-UniPathway"/>
</dbReference>
<evidence type="ECO:0000256" key="5">
    <source>
        <dbReference type="ARBA" id="ARBA00050018"/>
    </source>
</evidence>
<dbReference type="GO" id="GO:0009228">
    <property type="term" value="P:thiamine biosynthetic process"/>
    <property type="evidence" value="ECO:0007669"/>
    <property type="project" value="UniProtKB-KW"/>
</dbReference>
<gene>
    <name evidence="7" type="primary">thiO</name>
    <name evidence="7" type="ORF">GCM10011571_29840</name>
</gene>
<reference evidence="7" key="1">
    <citation type="journal article" date="2014" name="Int. J. Syst. Evol. Microbiol.">
        <title>Complete genome sequence of Corynebacterium casei LMG S-19264T (=DSM 44701T), isolated from a smear-ripened cheese.</title>
        <authorList>
            <consortium name="US DOE Joint Genome Institute (JGI-PGF)"/>
            <person name="Walter F."/>
            <person name="Albersmeier A."/>
            <person name="Kalinowski J."/>
            <person name="Ruckert C."/>
        </authorList>
    </citation>
    <scope>NUCLEOTIDE SEQUENCE</scope>
    <source>
        <strain evidence="7">CGMCC 1.15179</strain>
    </source>
</reference>
<name>A0A8J2YEL3_9BACL</name>
<dbReference type="PANTHER" id="PTHR13847">
    <property type="entry name" value="SARCOSINE DEHYDROGENASE-RELATED"/>
    <property type="match status" value="1"/>
</dbReference>
<evidence type="ECO:0000256" key="3">
    <source>
        <dbReference type="ARBA" id="ARBA00023002"/>
    </source>
</evidence>
<accession>A0A8J2YEL3</accession>
<dbReference type="Gene3D" id="3.50.50.60">
    <property type="entry name" value="FAD/NAD(P)-binding domain"/>
    <property type="match status" value="1"/>
</dbReference>
<comment type="catalytic activity">
    <reaction evidence="4">
        <text>glycine + O2 + H2O = glyoxylate + H2O2 + NH4(+)</text>
        <dbReference type="Rhea" id="RHEA:11532"/>
        <dbReference type="ChEBI" id="CHEBI:15377"/>
        <dbReference type="ChEBI" id="CHEBI:15379"/>
        <dbReference type="ChEBI" id="CHEBI:16240"/>
        <dbReference type="ChEBI" id="CHEBI:28938"/>
        <dbReference type="ChEBI" id="CHEBI:36655"/>
        <dbReference type="ChEBI" id="CHEBI:57305"/>
        <dbReference type="EC" id="1.4.3.19"/>
    </reaction>
</comment>
<reference evidence="7" key="2">
    <citation type="submission" date="2020-09" db="EMBL/GenBank/DDBJ databases">
        <authorList>
            <person name="Sun Q."/>
            <person name="Zhou Y."/>
        </authorList>
    </citation>
    <scope>NUCLEOTIDE SEQUENCE</scope>
    <source>
        <strain evidence="7">CGMCC 1.15179</strain>
    </source>
</reference>
<evidence type="ECO:0000313" key="8">
    <source>
        <dbReference type="Proteomes" id="UP000625210"/>
    </source>
</evidence>
<dbReference type="SUPFAM" id="SSF51905">
    <property type="entry name" value="FAD/NAD(P)-binding domain"/>
    <property type="match status" value="1"/>
</dbReference>
<evidence type="ECO:0000256" key="2">
    <source>
        <dbReference type="ARBA" id="ARBA00022977"/>
    </source>
</evidence>
<dbReference type="GO" id="GO:0050660">
    <property type="term" value="F:flavin adenine dinucleotide binding"/>
    <property type="evidence" value="ECO:0007669"/>
    <property type="project" value="InterPro"/>
</dbReference>
<dbReference type="UniPathway" id="UPA00060"/>
<protein>
    <recommendedName>
        <fullName evidence="5">glycine oxidase</fullName>
        <ecNumber evidence="5">1.4.3.19</ecNumber>
    </recommendedName>
</protein>
<organism evidence="7 8">
    <name type="scientific">Marinithermofilum abyssi</name>
    <dbReference type="NCBI Taxonomy" id="1571185"/>
    <lineage>
        <taxon>Bacteria</taxon>
        <taxon>Bacillati</taxon>
        <taxon>Bacillota</taxon>
        <taxon>Bacilli</taxon>
        <taxon>Bacillales</taxon>
        <taxon>Thermoactinomycetaceae</taxon>
        <taxon>Marinithermofilum</taxon>
    </lineage>
</organism>
<feature type="domain" description="FAD dependent oxidoreductase" evidence="6">
    <location>
        <begin position="5"/>
        <end position="349"/>
    </location>
</feature>
<evidence type="ECO:0000256" key="4">
    <source>
        <dbReference type="ARBA" id="ARBA00049872"/>
    </source>
</evidence>
<proteinExistence type="predicted"/>
<evidence type="ECO:0000256" key="1">
    <source>
        <dbReference type="ARBA" id="ARBA00004948"/>
    </source>
</evidence>
<dbReference type="AlphaFoldDB" id="A0A8J2YEL3"/>
<comment type="pathway">
    <text evidence="1">Cofactor biosynthesis; thiamine diphosphate biosynthesis.</text>
</comment>
<keyword evidence="3" id="KW-0560">Oxidoreductase</keyword>
<keyword evidence="2" id="KW-0784">Thiamine biosynthesis</keyword>
<dbReference type="PANTHER" id="PTHR13847:SF289">
    <property type="entry name" value="GLYCINE OXIDASE"/>
    <property type="match status" value="1"/>
</dbReference>
<keyword evidence="8" id="KW-1185">Reference proteome</keyword>
<dbReference type="Gene3D" id="3.30.9.10">
    <property type="entry name" value="D-Amino Acid Oxidase, subunit A, domain 2"/>
    <property type="match status" value="1"/>
</dbReference>